<evidence type="ECO:0000259" key="2">
    <source>
        <dbReference type="PROSITE" id="PS50910"/>
    </source>
</evidence>
<name>A0A097ATZ0_THEKI</name>
<dbReference type="PANTHER" id="PTHR43449">
    <property type="entry name" value="NUCLEOTIDYLTRANSFERASE"/>
    <property type="match status" value="1"/>
</dbReference>
<organism evidence="3 4">
    <name type="scientific">Thermoanaerobacter kivui</name>
    <name type="common">Acetogenium kivui</name>
    <dbReference type="NCBI Taxonomy" id="2325"/>
    <lineage>
        <taxon>Bacteria</taxon>
        <taxon>Bacillati</taxon>
        <taxon>Bacillota</taxon>
        <taxon>Clostridia</taxon>
        <taxon>Thermoanaerobacterales</taxon>
        <taxon>Thermoanaerobacteraceae</taxon>
        <taxon>Thermoanaerobacter</taxon>
    </lineage>
</organism>
<dbReference type="Proteomes" id="UP000029669">
    <property type="component" value="Chromosome"/>
</dbReference>
<dbReference type="SUPFAM" id="SSF81593">
    <property type="entry name" value="Nucleotidyltransferase substrate binding subunit/domain"/>
    <property type="match status" value="1"/>
</dbReference>
<reference evidence="4" key="1">
    <citation type="journal article" date="2015" name="Genome Announc.">
        <title>Whole-Genome Sequences of 80 Environmental and Clinical Isolates of Burkholderia pseudomallei.</title>
        <authorList>
            <person name="Johnson S.L."/>
            <person name="Baker A.L."/>
            <person name="Chain P.S."/>
            <person name="Currie B.J."/>
            <person name="Daligault H.E."/>
            <person name="Davenport K.W."/>
            <person name="Davis C.B."/>
            <person name="Inglis T.J."/>
            <person name="Kaestli M."/>
            <person name="Koren S."/>
            <person name="Mayo M."/>
            <person name="Merritt A.J."/>
            <person name="Price E.P."/>
            <person name="Sarovich D.S."/>
            <person name="Warner J."/>
            <person name="Rosovitz M.J."/>
        </authorList>
    </citation>
    <scope>NUCLEOTIDE SEQUENCE [LARGE SCALE GENOMIC DNA]</scope>
    <source>
        <strain evidence="4">DSM 2030</strain>
    </source>
</reference>
<evidence type="ECO:0000313" key="4">
    <source>
        <dbReference type="Proteomes" id="UP000029669"/>
    </source>
</evidence>
<dbReference type="Pfam" id="PF05168">
    <property type="entry name" value="HEPN"/>
    <property type="match status" value="1"/>
</dbReference>
<dbReference type="PROSITE" id="PS50910">
    <property type="entry name" value="HEPN"/>
    <property type="match status" value="1"/>
</dbReference>
<feature type="domain" description="HEPN" evidence="2">
    <location>
        <begin position="111"/>
        <end position="199"/>
    </location>
</feature>
<dbReference type="PANTHER" id="PTHR43449:SF1">
    <property type="entry name" value="POLYMERASE BETA NUCLEOTIDYLTRANSFERASE DOMAIN-CONTAINING PROTEIN"/>
    <property type="match status" value="1"/>
</dbReference>
<sequence length="199" mass="23434">MSRIEQLNRELTRIVEVLVKEYQPEKIILFGSLATNQINEWSDIDLIVIKDTDKSFYERLEEVVKVAKPTIGTDIIVYTPKEIEEMKESMFYVEEILRKERLFMKEAKQWLDFAMDDLDSAEIMFKAGKYNMVCFFSHQAVEKALKAFLVSQKHNPGVTFFLNLLFFLLLKVCYMQISCRMTIFSLSLILFVWLVGLEK</sequence>
<dbReference type="EMBL" id="CP009170">
    <property type="protein sequence ID" value="AIS53287.1"/>
    <property type="molecule type" value="Genomic_DNA"/>
</dbReference>
<dbReference type="Pfam" id="PF18765">
    <property type="entry name" value="Polbeta"/>
    <property type="match status" value="1"/>
</dbReference>
<dbReference type="KEGG" id="tki:TKV_c21550"/>
<dbReference type="InterPro" id="IPR043519">
    <property type="entry name" value="NT_sf"/>
</dbReference>
<keyword evidence="1" id="KW-0812">Transmembrane</keyword>
<dbReference type="InterPro" id="IPR041633">
    <property type="entry name" value="Polbeta"/>
</dbReference>
<accession>A0A097ATZ0</accession>
<dbReference type="STRING" id="2325.TKV_c21550"/>
<proteinExistence type="predicted"/>
<keyword evidence="4" id="KW-1185">Reference proteome</keyword>
<evidence type="ECO:0000256" key="1">
    <source>
        <dbReference type="SAM" id="Phobius"/>
    </source>
</evidence>
<dbReference type="Gene3D" id="3.30.460.10">
    <property type="entry name" value="Beta Polymerase, domain 2"/>
    <property type="match status" value="1"/>
</dbReference>
<dbReference type="InterPro" id="IPR007842">
    <property type="entry name" value="HEPN_dom"/>
</dbReference>
<dbReference type="Gene3D" id="1.20.120.330">
    <property type="entry name" value="Nucleotidyltransferases domain 2"/>
    <property type="match status" value="1"/>
</dbReference>
<dbReference type="CDD" id="cd05403">
    <property type="entry name" value="NT_KNTase_like"/>
    <property type="match status" value="1"/>
</dbReference>
<dbReference type="AlphaFoldDB" id="A0A097ATZ0"/>
<dbReference type="SUPFAM" id="SSF81301">
    <property type="entry name" value="Nucleotidyltransferase"/>
    <property type="match status" value="1"/>
</dbReference>
<keyword evidence="1" id="KW-1133">Transmembrane helix</keyword>
<feature type="transmembrane region" description="Helical" evidence="1">
    <location>
        <begin position="181"/>
        <end position="197"/>
    </location>
</feature>
<gene>
    <name evidence="3" type="ORF">TKV_c21550</name>
</gene>
<dbReference type="eggNOG" id="COG1708">
    <property type="taxonomic scope" value="Bacteria"/>
</dbReference>
<protein>
    <recommendedName>
        <fullName evidence="2">HEPN domain-containing protein</fullName>
    </recommendedName>
</protein>
<dbReference type="SMART" id="SM00748">
    <property type="entry name" value="HEPN"/>
    <property type="match status" value="1"/>
</dbReference>
<keyword evidence="1" id="KW-0472">Membrane</keyword>
<dbReference type="HOGENOM" id="CLU_1371642_0_0_9"/>
<evidence type="ECO:0000313" key="3">
    <source>
        <dbReference type="EMBL" id="AIS53287.1"/>
    </source>
</evidence>